<dbReference type="EnsemblPlants" id="Kaladp0022s0037.1.v1.1">
    <property type="protein sequence ID" value="Kaladp0022s0037.1.v1.1.CDS.1"/>
    <property type="gene ID" value="Kaladp0022s0037.v1.1"/>
</dbReference>
<dbReference type="Gramene" id="Kaladp0022s0037.1.v1.1">
    <property type="protein sequence ID" value="Kaladp0022s0037.1.v1.1.CDS.1"/>
    <property type="gene ID" value="Kaladp0022s0037.v1.1"/>
</dbReference>
<proteinExistence type="predicted"/>
<name>A0A7N0T4K6_KALFE</name>
<protein>
    <submittedName>
        <fullName evidence="2">Uncharacterized protein</fullName>
    </submittedName>
</protein>
<keyword evidence="3" id="KW-1185">Reference proteome</keyword>
<dbReference type="AlphaFoldDB" id="A0A7N0T4K6"/>
<feature type="compositionally biased region" description="Basic and acidic residues" evidence="1">
    <location>
        <begin position="111"/>
        <end position="138"/>
    </location>
</feature>
<sequence>MTDQQRVANLRSKHEFDPKTVNGSGIGRCVKIAGVNNNIQIGTILRQGFDGAPQDSLPAVAVIGEWVEESDRLFLLLLLAAIKMKTNRRITAEQIVSKVKDITPRFILPKSRPDSDEVDRGLASLQHEDGVGDARELN</sequence>
<dbReference type="Proteomes" id="UP000594263">
    <property type="component" value="Unplaced"/>
</dbReference>
<evidence type="ECO:0000256" key="1">
    <source>
        <dbReference type="SAM" id="MobiDB-lite"/>
    </source>
</evidence>
<organism evidence="2 3">
    <name type="scientific">Kalanchoe fedtschenkoi</name>
    <name type="common">Lavender scallops</name>
    <name type="synonym">South American air plant</name>
    <dbReference type="NCBI Taxonomy" id="63787"/>
    <lineage>
        <taxon>Eukaryota</taxon>
        <taxon>Viridiplantae</taxon>
        <taxon>Streptophyta</taxon>
        <taxon>Embryophyta</taxon>
        <taxon>Tracheophyta</taxon>
        <taxon>Spermatophyta</taxon>
        <taxon>Magnoliopsida</taxon>
        <taxon>eudicotyledons</taxon>
        <taxon>Gunneridae</taxon>
        <taxon>Pentapetalae</taxon>
        <taxon>Saxifragales</taxon>
        <taxon>Crassulaceae</taxon>
        <taxon>Kalanchoe</taxon>
    </lineage>
</organism>
<accession>A0A7N0T4K6</accession>
<reference evidence="2" key="1">
    <citation type="submission" date="2021-01" db="UniProtKB">
        <authorList>
            <consortium name="EnsemblPlants"/>
        </authorList>
    </citation>
    <scope>IDENTIFICATION</scope>
</reference>
<evidence type="ECO:0000313" key="2">
    <source>
        <dbReference type="EnsemblPlants" id="Kaladp0022s0037.1.v1.1.CDS.1"/>
    </source>
</evidence>
<feature type="region of interest" description="Disordered" evidence="1">
    <location>
        <begin position="108"/>
        <end position="138"/>
    </location>
</feature>
<evidence type="ECO:0000313" key="3">
    <source>
        <dbReference type="Proteomes" id="UP000594263"/>
    </source>
</evidence>